<protein>
    <submittedName>
        <fullName evidence="1">LANO_0E16314g1_1</fullName>
    </submittedName>
</protein>
<evidence type="ECO:0000313" key="2">
    <source>
        <dbReference type="Proteomes" id="UP000189911"/>
    </source>
</evidence>
<dbReference type="AlphaFoldDB" id="A0A1G4K241"/>
<dbReference type="Proteomes" id="UP000189911">
    <property type="component" value="Chromosome E"/>
</dbReference>
<accession>A0A1G4K241</accession>
<sequence>MLLDFTSEEWGKLKRWITQELIEQEPEIASQLVDFVLEVLKSEPDTGNGIDTAHGRNHWVLSQLSGILNSPTLFVEQLPSKVRDIKAARDAGQSSAPTSSVIVEHVPIRSLNEKEIRSSFEPYGALHSCKANMQNRQVVIDFQNASCAIRSTKAATVFFNNRFVTVQLYRGKADAFEGLQLIAPLTSNLSQAAKNSSSSASLSTSPPEIEVNRHIQEAQTVQQATFEQNQRTRENFKNNLNERFDSKETLLRSQQSMLQELRRKVAELPEDDNDGYLEQLSSEFRELRNSMQKMGIAPDIMLEIKVQKLNMDHPSELVIEDARATALKKKRAKKSALLKKKVKRKR</sequence>
<dbReference type="OrthoDB" id="4034296at2759"/>
<dbReference type="EMBL" id="LT598451">
    <property type="protein sequence ID" value="SCU97555.1"/>
    <property type="molecule type" value="Genomic_DNA"/>
</dbReference>
<dbReference type="SUPFAM" id="SSF54928">
    <property type="entry name" value="RNA-binding domain, RBD"/>
    <property type="match status" value="1"/>
</dbReference>
<keyword evidence="2" id="KW-1185">Reference proteome</keyword>
<name>A0A1G4K241_9SACH</name>
<organism evidence="1 2">
    <name type="scientific">Lachancea nothofagi CBS 11611</name>
    <dbReference type="NCBI Taxonomy" id="1266666"/>
    <lineage>
        <taxon>Eukaryota</taxon>
        <taxon>Fungi</taxon>
        <taxon>Dikarya</taxon>
        <taxon>Ascomycota</taxon>
        <taxon>Saccharomycotina</taxon>
        <taxon>Saccharomycetes</taxon>
        <taxon>Saccharomycetales</taxon>
        <taxon>Saccharomycetaceae</taxon>
        <taxon>Lachancea</taxon>
    </lineage>
</organism>
<dbReference type="GO" id="GO:0003676">
    <property type="term" value="F:nucleic acid binding"/>
    <property type="evidence" value="ECO:0007669"/>
    <property type="project" value="InterPro"/>
</dbReference>
<reference evidence="2" key="1">
    <citation type="submission" date="2016-03" db="EMBL/GenBank/DDBJ databases">
        <authorList>
            <person name="Devillers Hugo."/>
        </authorList>
    </citation>
    <scope>NUCLEOTIDE SEQUENCE [LARGE SCALE GENOMIC DNA]</scope>
</reference>
<dbReference type="InterPro" id="IPR035979">
    <property type="entry name" value="RBD_domain_sf"/>
</dbReference>
<gene>
    <name evidence="1" type="ORF">LANO_0E16314G</name>
</gene>
<proteinExistence type="predicted"/>
<dbReference type="Gene3D" id="3.30.70.330">
    <property type="match status" value="1"/>
</dbReference>
<evidence type="ECO:0000313" key="1">
    <source>
        <dbReference type="EMBL" id="SCU97555.1"/>
    </source>
</evidence>
<dbReference type="InterPro" id="IPR012677">
    <property type="entry name" value="Nucleotide-bd_a/b_plait_sf"/>
</dbReference>